<dbReference type="Proteomes" id="UP000610124">
    <property type="component" value="Unassembled WGS sequence"/>
</dbReference>
<dbReference type="EMBL" id="BMUB01000002">
    <property type="protein sequence ID" value="GGU59938.1"/>
    <property type="molecule type" value="Genomic_DNA"/>
</dbReference>
<accession>A0A8H9HEE2</accession>
<evidence type="ECO:0000313" key="2">
    <source>
        <dbReference type="EMBL" id="GGU59938.1"/>
    </source>
</evidence>
<dbReference type="GeneID" id="97483974"/>
<feature type="transmembrane region" description="Helical" evidence="1">
    <location>
        <begin position="38"/>
        <end position="59"/>
    </location>
</feature>
<proteinExistence type="predicted"/>
<keyword evidence="1" id="KW-0472">Membrane</keyword>
<feature type="transmembrane region" description="Helical" evidence="1">
    <location>
        <begin position="65"/>
        <end position="84"/>
    </location>
</feature>
<feature type="transmembrane region" description="Helical" evidence="1">
    <location>
        <begin position="122"/>
        <end position="142"/>
    </location>
</feature>
<name>A0A8H9HEE2_KITAU</name>
<dbReference type="RefSeq" id="WP_030288764.1">
    <property type="nucleotide sequence ID" value="NZ_BMUB01000002.1"/>
</dbReference>
<reference evidence="2" key="2">
    <citation type="submission" date="2020-09" db="EMBL/GenBank/DDBJ databases">
        <authorList>
            <person name="Sun Q."/>
            <person name="Ohkuma M."/>
        </authorList>
    </citation>
    <scope>NUCLEOTIDE SEQUENCE</scope>
    <source>
        <strain evidence="2">JCM 4434</strain>
    </source>
</reference>
<sequence length="154" mass="16623">MKEEKEEGVTVDKQEAEQALASAEVLASRMRRGARSHVVGVVLLGLAMMVSTAVYGLLIQPSTRYSMPFGLLFPLLFLGIYTATRPVVPRHHRARYAVITSAGAGIYSLTVLIGTVKFSGEPLWWLPGAVLCALPFFLVALLDHRAKPAGSGNT</sequence>
<keyword evidence="1" id="KW-0812">Transmembrane</keyword>
<comment type="caution">
    <text evidence="2">The sequence shown here is derived from an EMBL/GenBank/DDBJ whole genome shotgun (WGS) entry which is preliminary data.</text>
</comment>
<gene>
    <name evidence="2" type="ORF">GCM10010502_07970</name>
</gene>
<protein>
    <submittedName>
        <fullName evidence="2">Uncharacterized protein</fullName>
    </submittedName>
</protein>
<feature type="transmembrane region" description="Helical" evidence="1">
    <location>
        <begin position="96"/>
        <end position="116"/>
    </location>
</feature>
<keyword evidence="1" id="KW-1133">Transmembrane helix</keyword>
<dbReference type="OrthoDB" id="3429272at2"/>
<reference evidence="2" key="1">
    <citation type="journal article" date="2014" name="Int. J. Syst. Evol. Microbiol.">
        <title>Complete genome sequence of Corynebacterium casei LMG S-19264T (=DSM 44701T), isolated from a smear-ripened cheese.</title>
        <authorList>
            <consortium name="US DOE Joint Genome Institute (JGI-PGF)"/>
            <person name="Walter F."/>
            <person name="Albersmeier A."/>
            <person name="Kalinowski J."/>
            <person name="Ruckert C."/>
        </authorList>
    </citation>
    <scope>NUCLEOTIDE SEQUENCE</scope>
    <source>
        <strain evidence="2">JCM 4434</strain>
    </source>
</reference>
<organism evidence="2 3">
    <name type="scientific">Kitasatospora aureofaciens</name>
    <name type="common">Streptomyces aureofaciens</name>
    <dbReference type="NCBI Taxonomy" id="1894"/>
    <lineage>
        <taxon>Bacteria</taxon>
        <taxon>Bacillati</taxon>
        <taxon>Actinomycetota</taxon>
        <taxon>Actinomycetes</taxon>
        <taxon>Kitasatosporales</taxon>
        <taxon>Streptomycetaceae</taxon>
        <taxon>Kitasatospora</taxon>
    </lineage>
</organism>
<evidence type="ECO:0000313" key="3">
    <source>
        <dbReference type="Proteomes" id="UP000610124"/>
    </source>
</evidence>
<evidence type="ECO:0000256" key="1">
    <source>
        <dbReference type="SAM" id="Phobius"/>
    </source>
</evidence>
<dbReference type="AlphaFoldDB" id="A0A8H9HEE2"/>